<dbReference type="InterPro" id="IPR036179">
    <property type="entry name" value="Ig-like_dom_sf"/>
</dbReference>
<dbReference type="InterPro" id="IPR007110">
    <property type="entry name" value="Ig-like_dom"/>
</dbReference>
<proteinExistence type="predicted"/>
<dbReference type="InterPro" id="IPR003599">
    <property type="entry name" value="Ig_sub"/>
</dbReference>
<accession>A0A5A9NY58</accession>
<dbReference type="InterPro" id="IPR013783">
    <property type="entry name" value="Ig-like_fold"/>
</dbReference>
<keyword evidence="4" id="KW-1185">Reference proteome</keyword>
<feature type="domain" description="Ig-like" evidence="2">
    <location>
        <begin position="275"/>
        <end position="355"/>
    </location>
</feature>
<name>A0A5A9NY58_9TELE</name>
<dbReference type="SMART" id="SM00409">
    <property type="entry name" value="IG"/>
    <property type="match status" value="3"/>
</dbReference>
<dbReference type="SMART" id="SM00408">
    <property type="entry name" value="IGc2"/>
    <property type="match status" value="2"/>
</dbReference>
<evidence type="ECO:0000313" key="3">
    <source>
        <dbReference type="EMBL" id="KAA0714553.1"/>
    </source>
</evidence>
<sequence>MACCVLHNLAIRQGVPLQEPPRPDCRMPDAVLLPPNAAAIQKRNFLSHSETKPSSETNMAGLFLLTCQNINPAKIYSLNKEVAEGGSIVVTCSTFGYTKKSVFLYLCHNGKAIKMEKQLNQADITFIINSIEKNNSGNYSCVFSEEHLKTTQVTGYGENYVFINVAESLIPAEISLLKSDVSEGSDAEFNCSTSNPLNLIQPRKMIFVFLLKNGRIIQVYTQNTTETLTTFTLRRVQIEDAGAFSCVVMLNMLPHPDKRLCGRNEVNLQITEINPLIPAEISLLKSDVSEGSDAEFNCSTSNTLNLIQPRKMIFVFLLKNGSIIQVNTQNTTETMTTFTLRKVQKEHAGAYSCVVMLNMLPHPDKRLCGRNEVNLQITELVNEGVQRVDSDVRDTGMDGWIKGGRSRSETYESEGG</sequence>
<dbReference type="AlphaFoldDB" id="A0A5A9NY58"/>
<dbReference type="Proteomes" id="UP000324632">
    <property type="component" value="Chromosome 11"/>
</dbReference>
<dbReference type="InterPro" id="IPR003598">
    <property type="entry name" value="Ig_sub2"/>
</dbReference>
<gene>
    <name evidence="3" type="ORF">E1301_Tti017600</name>
</gene>
<dbReference type="PROSITE" id="PS50835">
    <property type="entry name" value="IG_LIKE"/>
    <property type="match status" value="3"/>
</dbReference>
<evidence type="ECO:0000256" key="1">
    <source>
        <dbReference type="ARBA" id="ARBA00023319"/>
    </source>
</evidence>
<keyword evidence="1" id="KW-0393">Immunoglobulin domain</keyword>
<dbReference type="EMBL" id="SOYY01000011">
    <property type="protein sequence ID" value="KAA0714553.1"/>
    <property type="molecule type" value="Genomic_DNA"/>
</dbReference>
<dbReference type="PANTHER" id="PTHR46013:SF7">
    <property type="entry name" value="IG-LIKE DOMAIN-CONTAINING PROTEIN"/>
    <property type="match status" value="1"/>
</dbReference>
<evidence type="ECO:0000313" key="4">
    <source>
        <dbReference type="Proteomes" id="UP000324632"/>
    </source>
</evidence>
<dbReference type="Pfam" id="PF00047">
    <property type="entry name" value="ig"/>
    <property type="match status" value="3"/>
</dbReference>
<organism evidence="3 4">
    <name type="scientific">Triplophysa tibetana</name>
    <dbReference type="NCBI Taxonomy" id="1572043"/>
    <lineage>
        <taxon>Eukaryota</taxon>
        <taxon>Metazoa</taxon>
        <taxon>Chordata</taxon>
        <taxon>Craniata</taxon>
        <taxon>Vertebrata</taxon>
        <taxon>Euteleostomi</taxon>
        <taxon>Actinopterygii</taxon>
        <taxon>Neopterygii</taxon>
        <taxon>Teleostei</taxon>
        <taxon>Ostariophysi</taxon>
        <taxon>Cypriniformes</taxon>
        <taxon>Nemacheilidae</taxon>
        <taxon>Triplophysa</taxon>
    </lineage>
</organism>
<feature type="domain" description="Ig-like" evidence="2">
    <location>
        <begin position="171"/>
        <end position="248"/>
    </location>
</feature>
<feature type="domain" description="Ig-like" evidence="2">
    <location>
        <begin position="72"/>
        <end position="154"/>
    </location>
</feature>
<protein>
    <recommendedName>
        <fullName evidence="2">Ig-like domain-containing protein</fullName>
    </recommendedName>
</protein>
<comment type="caution">
    <text evidence="3">The sequence shown here is derived from an EMBL/GenBank/DDBJ whole genome shotgun (WGS) entry which is preliminary data.</text>
</comment>
<reference evidence="3 4" key="1">
    <citation type="journal article" date="2019" name="Mol. Ecol. Resour.">
        <title>Chromosome-level genome assembly of Triplophysa tibetana, a fish adapted to the harsh high-altitude environment of the Tibetan Plateau.</title>
        <authorList>
            <person name="Yang X."/>
            <person name="Liu H."/>
            <person name="Ma Z."/>
            <person name="Zou Y."/>
            <person name="Zou M."/>
            <person name="Mao Y."/>
            <person name="Li X."/>
            <person name="Wang H."/>
            <person name="Chen T."/>
            <person name="Wang W."/>
            <person name="Yang R."/>
        </authorList>
    </citation>
    <scope>NUCLEOTIDE SEQUENCE [LARGE SCALE GENOMIC DNA]</scope>
    <source>
        <strain evidence="3">TTIB1903HZAU</strain>
        <tissue evidence="3">Muscle</tissue>
    </source>
</reference>
<dbReference type="InterPro" id="IPR013151">
    <property type="entry name" value="Immunoglobulin_dom"/>
</dbReference>
<dbReference type="SUPFAM" id="SSF48726">
    <property type="entry name" value="Immunoglobulin"/>
    <property type="match status" value="3"/>
</dbReference>
<evidence type="ECO:0000259" key="2">
    <source>
        <dbReference type="PROSITE" id="PS50835"/>
    </source>
</evidence>
<dbReference type="PANTHER" id="PTHR46013">
    <property type="entry name" value="VASCULAR CELL ADHESION MOLECULE 1"/>
    <property type="match status" value="1"/>
</dbReference>
<dbReference type="Gene3D" id="2.60.40.10">
    <property type="entry name" value="Immunoglobulins"/>
    <property type="match status" value="3"/>
</dbReference>